<keyword evidence="2" id="KW-1185">Reference proteome</keyword>
<dbReference type="Proteomes" id="UP000799421">
    <property type="component" value="Unassembled WGS sequence"/>
</dbReference>
<gene>
    <name evidence="1" type="ORF">K470DRAFT_118554</name>
</gene>
<dbReference type="AlphaFoldDB" id="A0A6A7BU93"/>
<organism evidence="1 2">
    <name type="scientific">Piedraia hortae CBS 480.64</name>
    <dbReference type="NCBI Taxonomy" id="1314780"/>
    <lineage>
        <taxon>Eukaryota</taxon>
        <taxon>Fungi</taxon>
        <taxon>Dikarya</taxon>
        <taxon>Ascomycota</taxon>
        <taxon>Pezizomycotina</taxon>
        <taxon>Dothideomycetes</taxon>
        <taxon>Dothideomycetidae</taxon>
        <taxon>Capnodiales</taxon>
        <taxon>Piedraiaceae</taxon>
        <taxon>Piedraia</taxon>
    </lineage>
</organism>
<name>A0A6A7BU93_9PEZI</name>
<reference evidence="1" key="1">
    <citation type="journal article" date="2020" name="Stud. Mycol.">
        <title>101 Dothideomycetes genomes: a test case for predicting lifestyles and emergence of pathogens.</title>
        <authorList>
            <person name="Haridas S."/>
            <person name="Albert R."/>
            <person name="Binder M."/>
            <person name="Bloem J."/>
            <person name="Labutti K."/>
            <person name="Salamov A."/>
            <person name="Andreopoulos B."/>
            <person name="Baker S."/>
            <person name="Barry K."/>
            <person name="Bills G."/>
            <person name="Bluhm B."/>
            <person name="Cannon C."/>
            <person name="Castanera R."/>
            <person name="Culley D."/>
            <person name="Daum C."/>
            <person name="Ezra D."/>
            <person name="Gonzalez J."/>
            <person name="Henrissat B."/>
            <person name="Kuo A."/>
            <person name="Liang C."/>
            <person name="Lipzen A."/>
            <person name="Lutzoni F."/>
            <person name="Magnuson J."/>
            <person name="Mondo S."/>
            <person name="Nolan M."/>
            <person name="Ohm R."/>
            <person name="Pangilinan J."/>
            <person name="Park H.-J."/>
            <person name="Ramirez L."/>
            <person name="Alfaro M."/>
            <person name="Sun H."/>
            <person name="Tritt A."/>
            <person name="Yoshinaga Y."/>
            <person name="Zwiers L.-H."/>
            <person name="Turgeon B."/>
            <person name="Goodwin S."/>
            <person name="Spatafora J."/>
            <person name="Crous P."/>
            <person name="Grigoriev I."/>
        </authorList>
    </citation>
    <scope>NUCLEOTIDE SEQUENCE</scope>
    <source>
        <strain evidence="1">CBS 480.64</strain>
    </source>
</reference>
<evidence type="ECO:0000313" key="2">
    <source>
        <dbReference type="Proteomes" id="UP000799421"/>
    </source>
</evidence>
<proteinExistence type="predicted"/>
<sequence>MNSFRPESTFGHNGNECRKQCYRSHNKNRKKRGPALSQWDDVEKAVRNWNKEQSDDPLEAKETFSTDSFPVFFPPSALEAPNRNGLNSAVRNLRNLVVGADGRFFNHSAHPDRNTWFFYCVQDRDHPYASKSRNIRDAFLEHRQNCGSMLCMKLSNDRQVLEVLLNYKHHPARFEMRMTDECKEFSAMTNVERLGYRKVLAFLGSSAPCGGKCSP</sequence>
<evidence type="ECO:0000313" key="1">
    <source>
        <dbReference type="EMBL" id="KAF2858780.1"/>
    </source>
</evidence>
<protein>
    <submittedName>
        <fullName evidence="1">Uncharacterized protein</fullName>
    </submittedName>
</protein>
<accession>A0A6A7BU93</accession>
<dbReference type="EMBL" id="MU006003">
    <property type="protein sequence ID" value="KAF2858780.1"/>
    <property type="molecule type" value="Genomic_DNA"/>
</dbReference>